<protein>
    <submittedName>
        <fullName evidence="1">Uncharacterized protein</fullName>
    </submittedName>
</protein>
<evidence type="ECO:0000313" key="1">
    <source>
        <dbReference type="EMBL" id="SMB89187.1"/>
    </source>
</evidence>
<gene>
    <name evidence="1" type="ORF">SAMN00790413_00299</name>
</gene>
<dbReference type="RefSeq" id="WP_084047995.1">
    <property type="nucleotide sequence ID" value="NZ_FWWU01000009.1"/>
</dbReference>
<dbReference type="AlphaFoldDB" id="A0A1W1V6Z0"/>
<proteinExistence type="predicted"/>
<evidence type="ECO:0000313" key="2">
    <source>
        <dbReference type="Proteomes" id="UP000192582"/>
    </source>
</evidence>
<name>A0A1W1V6Z0_9DEIO</name>
<dbReference type="STRING" id="695939.SAMN00790413_00299"/>
<sequence>MPSKENIKVGSKGIRYGGQDPKMGITYATTDTVELGDIVAPSGVAGTVSRPADGGKILGLVISKERDAVCGVRTGLVHIARATGAVTPGFTDLAGDGAGGVKAVAAGSGTPCHVLGTEVDTGQTYVAFHVL</sequence>
<organism evidence="1 2">
    <name type="scientific">Deinococcus hopiensis KR-140</name>
    <dbReference type="NCBI Taxonomy" id="695939"/>
    <lineage>
        <taxon>Bacteria</taxon>
        <taxon>Thermotogati</taxon>
        <taxon>Deinococcota</taxon>
        <taxon>Deinococci</taxon>
        <taxon>Deinococcales</taxon>
        <taxon>Deinococcaceae</taxon>
        <taxon>Deinococcus</taxon>
    </lineage>
</organism>
<keyword evidence="2" id="KW-1185">Reference proteome</keyword>
<accession>A0A1W1V6Z0</accession>
<dbReference type="Proteomes" id="UP000192582">
    <property type="component" value="Unassembled WGS sequence"/>
</dbReference>
<dbReference type="OrthoDB" id="73039at2"/>
<dbReference type="EMBL" id="FWWU01000009">
    <property type="protein sequence ID" value="SMB89187.1"/>
    <property type="molecule type" value="Genomic_DNA"/>
</dbReference>
<reference evidence="1 2" key="1">
    <citation type="submission" date="2017-04" db="EMBL/GenBank/DDBJ databases">
        <authorList>
            <person name="Afonso C.L."/>
            <person name="Miller P.J."/>
            <person name="Scott M.A."/>
            <person name="Spackman E."/>
            <person name="Goraichik I."/>
            <person name="Dimitrov K.M."/>
            <person name="Suarez D.L."/>
            <person name="Swayne D.E."/>
        </authorList>
    </citation>
    <scope>NUCLEOTIDE SEQUENCE [LARGE SCALE GENOMIC DNA]</scope>
    <source>
        <strain evidence="1 2">KR-140</strain>
    </source>
</reference>